<name>A0A937W3C2_UNCTE</name>
<organism evidence="2 3">
    <name type="scientific">Tectimicrobiota bacterium</name>
    <dbReference type="NCBI Taxonomy" id="2528274"/>
    <lineage>
        <taxon>Bacteria</taxon>
        <taxon>Pseudomonadati</taxon>
        <taxon>Nitrospinota/Tectimicrobiota group</taxon>
        <taxon>Candidatus Tectimicrobiota</taxon>
    </lineage>
</organism>
<sequence>MTAELVVGQNRVAFGLLHAHRLLENAVVMVRLYALEGREAQLLSEQPAAYHALETFEHGRLVHHHPDGTRHVHDEATDVRGFYTAQVTFPRPGPWGLEVLARQGEGAAESVRFTVTVLETPHTPALGTEAPRSRNLIASDVHDMRQIDSSEPPDPRLHQTRIADAITQGKPQVIVFATPRFCTSRMCGPVVEVIRGLLPAYSEQVAFIHQELWQDVTTQRLFPTVEEWKLSSEPWIFVVDRQGIIRAKFEGLVAAQEVEAVLQVLLTP</sequence>
<dbReference type="InterPro" id="IPR013766">
    <property type="entry name" value="Thioredoxin_domain"/>
</dbReference>
<gene>
    <name evidence="2" type="ORF">FJZ47_11415</name>
</gene>
<dbReference type="InterPro" id="IPR036249">
    <property type="entry name" value="Thioredoxin-like_sf"/>
</dbReference>
<evidence type="ECO:0000313" key="3">
    <source>
        <dbReference type="Proteomes" id="UP000712673"/>
    </source>
</evidence>
<dbReference type="EMBL" id="VGLS01000315">
    <property type="protein sequence ID" value="MBM3224396.1"/>
    <property type="molecule type" value="Genomic_DNA"/>
</dbReference>
<dbReference type="PROSITE" id="PS51352">
    <property type="entry name" value="THIOREDOXIN_2"/>
    <property type="match status" value="1"/>
</dbReference>
<dbReference type="SUPFAM" id="SSF52833">
    <property type="entry name" value="Thioredoxin-like"/>
    <property type="match status" value="1"/>
</dbReference>
<dbReference type="AlphaFoldDB" id="A0A937W3C2"/>
<accession>A0A937W3C2</accession>
<evidence type="ECO:0000313" key="2">
    <source>
        <dbReference type="EMBL" id="MBM3224396.1"/>
    </source>
</evidence>
<evidence type="ECO:0000259" key="1">
    <source>
        <dbReference type="PROSITE" id="PS51352"/>
    </source>
</evidence>
<dbReference type="Proteomes" id="UP000712673">
    <property type="component" value="Unassembled WGS sequence"/>
</dbReference>
<feature type="domain" description="Thioredoxin" evidence="1">
    <location>
        <begin position="124"/>
        <end position="267"/>
    </location>
</feature>
<comment type="caution">
    <text evidence="2">The sequence shown here is derived from an EMBL/GenBank/DDBJ whole genome shotgun (WGS) entry which is preliminary data.</text>
</comment>
<protein>
    <submittedName>
        <fullName evidence="2">Thioredoxin family protein</fullName>
    </submittedName>
</protein>
<proteinExistence type="predicted"/>
<reference evidence="2" key="1">
    <citation type="submission" date="2019-03" db="EMBL/GenBank/DDBJ databases">
        <title>Lake Tanganyika Metagenome-Assembled Genomes (MAGs).</title>
        <authorList>
            <person name="Tran P."/>
        </authorList>
    </citation>
    <scope>NUCLEOTIDE SEQUENCE</scope>
    <source>
        <strain evidence="2">K_DeepCast_65m_m2_066</strain>
    </source>
</reference>